<gene>
    <name evidence="3" type="ORF">GCM10011374_35730</name>
</gene>
<proteinExistence type="predicted"/>
<dbReference type="Gene3D" id="2.160.20.80">
    <property type="entry name" value="E3 ubiquitin-protein ligase SopA"/>
    <property type="match status" value="1"/>
</dbReference>
<dbReference type="InterPro" id="IPR001646">
    <property type="entry name" value="5peptide_repeat"/>
</dbReference>
<accession>A0A917H5E7</accession>
<keyword evidence="2" id="KW-1133">Transmembrane helix</keyword>
<name>A0A917H5E7_9MICC</name>
<evidence type="ECO:0008006" key="5">
    <source>
        <dbReference type="Google" id="ProtNLM"/>
    </source>
</evidence>
<dbReference type="Pfam" id="PF00805">
    <property type="entry name" value="Pentapeptide"/>
    <property type="match status" value="3"/>
</dbReference>
<organism evidence="3 4">
    <name type="scientific">Kocuria dechangensis</name>
    <dbReference type="NCBI Taxonomy" id="1176249"/>
    <lineage>
        <taxon>Bacteria</taxon>
        <taxon>Bacillati</taxon>
        <taxon>Actinomycetota</taxon>
        <taxon>Actinomycetes</taxon>
        <taxon>Micrococcales</taxon>
        <taxon>Micrococcaceae</taxon>
        <taxon>Kocuria</taxon>
    </lineage>
</organism>
<evidence type="ECO:0000256" key="2">
    <source>
        <dbReference type="SAM" id="Phobius"/>
    </source>
</evidence>
<sequence length="257" mass="27979">MGDRVPPWAQADPPSRGSGSKGDRVLTAREAVVGFISATLVAVLTVISQMAIDDRREDEADRRENLRFIREQAADGKADKVSFRGIDLTGQNLSGLDLRHGDLEGAILKDADLTGTDLRNANLHGADLRSTTMKLTHLESAVLTDAMLQRANLLDVTMDGAVFDGADMRKSSWSFFNAGQVSLFETDLSDAEIAGVDMTHATIHETKLLGADLRGAQLPQEANFSRYFLSACFDEDTRWPPGYRTQAIIKGSCDYSG</sequence>
<keyword evidence="4" id="KW-1185">Reference proteome</keyword>
<dbReference type="InterPro" id="IPR051082">
    <property type="entry name" value="Pentapeptide-BTB/POZ_domain"/>
</dbReference>
<evidence type="ECO:0000313" key="4">
    <source>
        <dbReference type="Proteomes" id="UP000638848"/>
    </source>
</evidence>
<feature type="transmembrane region" description="Helical" evidence="2">
    <location>
        <begin position="31"/>
        <end position="52"/>
    </location>
</feature>
<reference evidence="3" key="1">
    <citation type="journal article" date="2014" name="Int. J. Syst. Evol. Microbiol.">
        <title>Complete genome sequence of Corynebacterium casei LMG S-19264T (=DSM 44701T), isolated from a smear-ripened cheese.</title>
        <authorList>
            <consortium name="US DOE Joint Genome Institute (JGI-PGF)"/>
            <person name="Walter F."/>
            <person name="Albersmeier A."/>
            <person name="Kalinowski J."/>
            <person name="Ruckert C."/>
        </authorList>
    </citation>
    <scope>NUCLEOTIDE SEQUENCE</scope>
    <source>
        <strain evidence="3">CGMCC 1.12187</strain>
    </source>
</reference>
<dbReference type="SUPFAM" id="SSF141571">
    <property type="entry name" value="Pentapeptide repeat-like"/>
    <property type="match status" value="1"/>
</dbReference>
<evidence type="ECO:0000256" key="1">
    <source>
        <dbReference type="SAM" id="MobiDB-lite"/>
    </source>
</evidence>
<feature type="region of interest" description="Disordered" evidence="1">
    <location>
        <begin position="1"/>
        <end position="23"/>
    </location>
</feature>
<reference evidence="3" key="2">
    <citation type="submission" date="2020-09" db="EMBL/GenBank/DDBJ databases">
        <authorList>
            <person name="Sun Q."/>
            <person name="Zhou Y."/>
        </authorList>
    </citation>
    <scope>NUCLEOTIDE SEQUENCE</scope>
    <source>
        <strain evidence="3">CGMCC 1.12187</strain>
    </source>
</reference>
<dbReference type="PANTHER" id="PTHR14136">
    <property type="entry name" value="BTB_POZ DOMAIN-CONTAINING PROTEIN KCTD9"/>
    <property type="match status" value="1"/>
</dbReference>
<keyword evidence="2" id="KW-0472">Membrane</keyword>
<evidence type="ECO:0000313" key="3">
    <source>
        <dbReference type="EMBL" id="GGG68241.1"/>
    </source>
</evidence>
<protein>
    <recommendedName>
        <fullName evidence="5">Pentapeptide repeat-containing protein</fullName>
    </recommendedName>
</protein>
<dbReference type="EMBL" id="BMEQ01000029">
    <property type="protein sequence ID" value="GGG68241.1"/>
    <property type="molecule type" value="Genomic_DNA"/>
</dbReference>
<dbReference type="Proteomes" id="UP000638848">
    <property type="component" value="Unassembled WGS sequence"/>
</dbReference>
<comment type="caution">
    <text evidence="3">The sequence shown here is derived from an EMBL/GenBank/DDBJ whole genome shotgun (WGS) entry which is preliminary data.</text>
</comment>
<keyword evidence="2" id="KW-0812">Transmembrane</keyword>
<dbReference type="PANTHER" id="PTHR14136:SF17">
    <property type="entry name" value="BTB_POZ DOMAIN-CONTAINING PROTEIN KCTD9"/>
    <property type="match status" value="1"/>
</dbReference>
<dbReference type="AlphaFoldDB" id="A0A917H5E7"/>